<feature type="transmembrane region" description="Helical" evidence="7">
    <location>
        <begin position="171"/>
        <end position="189"/>
    </location>
</feature>
<dbReference type="GO" id="GO:0005886">
    <property type="term" value="C:plasma membrane"/>
    <property type="evidence" value="ECO:0007669"/>
    <property type="project" value="UniProtKB-SubCell"/>
</dbReference>
<evidence type="ECO:0000256" key="5">
    <source>
        <dbReference type="ARBA" id="ARBA00022989"/>
    </source>
</evidence>
<feature type="transmembrane region" description="Helical" evidence="7">
    <location>
        <begin position="144"/>
        <end position="165"/>
    </location>
</feature>
<evidence type="ECO:0000256" key="6">
    <source>
        <dbReference type="ARBA" id="ARBA00023136"/>
    </source>
</evidence>
<protein>
    <recommendedName>
        <fullName evidence="10">Flippase</fullName>
    </recommendedName>
</protein>
<feature type="non-terminal residue" evidence="8">
    <location>
        <position position="359"/>
    </location>
</feature>
<feature type="transmembrane region" description="Helical" evidence="7">
    <location>
        <begin position="43"/>
        <end position="68"/>
    </location>
</feature>
<name>A0A3D2SGC0_9BACE</name>
<keyword evidence="6 7" id="KW-0472">Membrane</keyword>
<evidence type="ECO:0000313" key="8">
    <source>
        <dbReference type="EMBL" id="HCK23946.1"/>
    </source>
</evidence>
<evidence type="ECO:0000256" key="4">
    <source>
        <dbReference type="ARBA" id="ARBA00022692"/>
    </source>
</evidence>
<dbReference type="AlphaFoldDB" id="A0A3D2SGC0"/>
<keyword evidence="4 7" id="KW-0812">Transmembrane</keyword>
<feature type="transmembrane region" description="Helical" evidence="7">
    <location>
        <begin position="323"/>
        <end position="343"/>
    </location>
</feature>
<evidence type="ECO:0000313" key="9">
    <source>
        <dbReference type="Proteomes" id="UP000263098"/>
    </source>
</evidence>
<dbReference type="PANTHER" id="PTHR30250:SF10">
    <property type="entry name" value="LIPOPOLYSACCHARIDE BIOSYNTHESIS PROTEIN WZXC"/>
    <property type="match status" value="1"/>
</dbReference>
<dbReference type="Pfam" id="PF13440">
    <property type="entry name" value="Polysacc_synt_3"/>
    <property type="match status" value="1"/>
</dbReference>
<gene>
    <name evidence="8" type="ORF">DHW31_04035</name>
</gene>
<feature type="transmembrane region" description="Helical" evidence="7">
    <location>
        <begin position="12"/>
        <end position="31"/>
    </location>
</feature>
<dbReference type="PANTHER" id="PTHR30250">
    <property type="entry name" value="PST FAMILY PREDICTED COLANIC ACID TRANSPORTER"/>
    <property type="match status" value="1"/>
</dbReference>
<evidence type="ECO:0000256" key="3">
    <source>
        <dbReference type="ARBA" id="ARBA00022475"/>
    </source>
</evidence>
<feature type="transmembrane region" description="Helical" evidence="7">
    <location>
        <begin position="292"/>
        <end position="317"/>
    </location>
</feature>
<comment type="similarity">
    <text evidence="2">Belongs to the polysaccharide synthase family.</text>
</comment>
<evidence type="ECO:0000256" key="2">
    <source>
        <dbReference type="ARBA" id="ARBA00007430"/>
    </source>
</evidence>
<evidence type="ECO:0000256" key="1">
    <source>
        <dbReference type="ARBA" id="ARBA00004651"/>
    </source>
</evidence>
<dbReference type="InterPro" id="IPR050833">
    <property type="entry name" value="Poly_Biosynth_Transport"/>
</dbReference>
<proteinExistence type="inferred from homology"/>
<accession>A0A3D2SGC0</accession>
<comment type="caution">
    <text evidence="8">The sequence shown here is derived from an EMBL/GenBank/DDBJ whole genome shotgun (WGS) entry which is preliminary data.</text>
</comment>
<keyword evidence="5 7" id="KW-1133">Transmembrane helix</keyword>
<feature type="transmembrane region" description="Helical" evidence="7">
    <location>
        <begin position="80"/>
        <end position="102"/>
    </location>
</feature>
<dbReference type="Proteomes" id="UP000263098">
    <property type="component" value="Unassembled WGS sequence"/>
</dbReference>
<evidence type="ECO:0008006" key="10">
    <source>
        <dbReference type="Google" id="ProtNLM"/>
    </source>
</evidence>
<sequence length="359" mass="39760">MSVRATVVKGGLWTSLSTGFNVLVQILRIAILTRFLDKSDFGVVAIVGMVLALCISLSDLGFSSVIMYKDSLSRKEFSSLYWIQAIVYICLFVAISVLSGPISHYYDLPVLKELIPIAALSLLALAMGKLYENILRKNFQFKSLSVRNIIVNVLSLILAVILAWAGYGVYSLIYSTLFQTVSFSLWNLISGYRIKPIVFYLSFKEVKGLVSIGMFQMYSGILDFLSNKVDILVMGKLLGTEALGVYDLAKNLAFRVSDYVRSVVAQVALPYITKDNTSNQVIVSRFLSVSKVLAFVLVPIIALLCIFSKEITLLMYGYNYLEIAPLISILALATLVNSMASLYDILGISKGRTDLNFKN</sequence>
<organism evidence="8 9">
    <name type="scientific">Bacteroides graminisolvens</name>
    <dbReference type="NCBI Taxonomy" id="477666"/>
    <lineage>
        <taxon>Bacteria</taxon>
        <taxon>Pseudomonadati</taxon>
        <taxon>Bacteroidota</taxon>
        <taxon>Bacteroidia</taxon>
        <taxon>Bacteroidales</taxon>
        <taxon>Bacteroidaceae</taxon>
        <taxon>Bacteroides</taxon>
    </lineage>
</organism>
<dbReference type="EMBL" id="DPVG01000145">
    <property type="protein sequence ID" value="HCK23946.1"/>
    <property type="molecule type" value="Genomic_DNA"/>
</dbReference>
<reference evidence="8 9" key="1">
    <citation type="journal article" date="2018" name="Nat. Biotechnol.">
        <title>A standardized bacterial taxonomy based on genome phylogeny substantially revises the tree of life.</title>
        <authorList>
            <person name="Parks D.H."/>
            <person name="Chuvochina M."/>
            <person name="Waite D.W."/>
            <person name="Rinke C."/>
            <person name="Skarshewski A."/>
            <person name="Chaumeil P.A."/>
            <person name="Hugenholtz P."/>
        </authorList>
    </citation>
    <scope>NUCLEOTIDE SEQUENCE [LARGE SCALE GENOMIC DNA]</scope>
    <source>
        <strain evidence="8">UBA9667</strain>
    </source>
</reference>
<comment type="subcellular location">
    <subcellularLocation>
        <location evidence="1">Cell membrane</location>
        <topology evidence="1">Multi-pass membrane protein</topology>
    </subcellularLocation>
</comment>
<keyword evidence="3" id="KW-1003">Cell membrane</keyword>
<evidence type="ECO:0000256" key="7">
    <source>
        <dbReference type="SAM" id="Phobius"/>
    </source>
</evidence>
<feature type="transmembrane region" description="Helical" evidence="7">
    <location>
        <begin position="114"/>
        <end position="132"/>
    </location>
</feature>